<evidence type="ECO:0000313" key="16">
    <source>
        <dbReference type="Proteomes" id="UP001144256"/>
    </source>
</evidence>
<evidence type="ECO:0000256" key="1">
    <source>
        <dbReference type="ARBA" id="ARBA00006422"/>
    </source>
</evidence>
<feature type="binding site" evidence="11 13">
    <location>
        <position position="275"/>
    </location>
    <ligand>
        <name>[2Fe-2S] cluster</name>
        <dbReference type="ChEBI" id="CHEBI:190135"/>
    </ligand>
</feature>
<evidence type="ECO:0000256" key="6">
    <source>
        <dbReference type="ARBA" id="ARBA00022827"/>
    </source>
</evidence>
<dbReference type="PROSITE" id="PS51384">
    <property type="entry name" value="FAD_FR"/>
    <property type="match status" value="1"/>
</dbReference>
<name>A0A9W6DDE5_9FIRM</name>
<dbReference type="Gene3D" id="2.10.240.10">
    <property type="entry name" value="Dihydroorotate dehydrogenase, electron transfer subunit"/>
    <property type="match status" value="1"/>
</dbReference>
<dbReference type="InterPro" id="IPR008333">
    <property type="entry name" value="Cbr1-like_FAD-bd_dom"/>
</dbReference>
<evidence type="ECO:0000256" key="8">
    <source>
        <dbReference type="ARBA" id="ARBA00022982"/>
    </source>
</evidence>
<accession>A0A9W6DDE5</accession>
<dbReference type="AlphaFoldDB" id="A0A9W6DDE5"/>
<evidence type="ECO:0000259" key="14">
    <source>
        <dbReference type="PROSITE" id="PS51384"/>
    </source>
</evidence>
<evidence type="ECO:0000256" key="12">
    <source>
        <dbReference type="PIRSR" id="PIRSR006816-1"/>
    </source>
</evidence>
<dbReference type="GO" id="GO:0044205">
    <property type="term" value="P:'de novo' UMP biosynthetic process"/>
    <property type="evidence" value="ECO:0007669"/>
    <property type="project" value="UniProtKB-UniRule"/>
</dbReference>
<dbReference type="InterPro" id="IPR012165">
    <property type="entry name" value="Cyt_c3_hydrogenase_gsu"/>
</dbReference>
<evidence type="ECO:0000256" key="11">
    <source>
        <dbReference type="HAMAP-Rule" id="MF_01211"/>
    </source>
</evidence>
<keyword evidence="2 11" id="KW-0813">Transport</keyword>
<keyword evidence="9 11" id="KW-0408">Iron</keyword>
<dbReference type="PANTHER" id="PTHR43513:SF3">
    <property type="entry name" value="DIHYDROOROTATE DEHYDROGENASE B (NAD(+)), ELECTRON TRANSFER SUBUNIT-RELATED"/>
    <property type="match status" value="1"/>
</dbReference>
<protein>
    <recommendedName>
        <fullName evidence="11">Dihydroorotate dehydrogenase B (NAD(+)), electron transfer subunit</fullName>
    </recommendedName>
    <alternativeName>
        <fullName evidence="11">Dihydroorotate oxidase B, electron transfer subunit</fullName>
    </alternativeName>
</protein>
<keyword evidence="6 11" id="KW-0274">FAD</keyword>
<keyword evidence="7 11" id="KW-0665">Pyrimidine biosynthesis</keyword>
<dbReference type="PANTHER" id="PTHR43513">
    <property type="entry name" value="DIHYDROOROTATE DEHYDROGENASE B (NAD(+)), ELECTRON TRANSFER SUBUNIT"/>
    <property type="match status" value="1"/>
</dbReference>
<feature type="binding site" evidence="11 13">
    <location>
        <position position="254"/>
    </location>
    <ligand>
        <name>[2Fe-2S] cluster</name>
        <dbReference type="ChEBI" id="CHEBI:190135"/>
    </ligand>
</feature>
<evidence type="ECO:0000256" key="9">
    <source>
        <dbReference type="ARBA" id="ARBA00023004"/>
    </source>
</evidence>
<comment type="similarity">
    <text evidence="1 11">Belongs to the PyrK family.</text>
</comment>
<keyword evidence="16" id="KW-1185">Reference proteome</keyword>
<comment type="cofactor">
    <cofactor evidence="13">
        <name>[2Fe-2S] cluster</name>
        <dbReference type="ChEBI" id="CHEBI:190135"/>
    </cofactor>
    <text evidence="13">Binds 1 [2Fe-2S] cluster per subunit.</text>
</comment>
<comment type="caution">
    <text evidence="15">The sequence shown here is derived from an EMBL/GenBank/DDBJ whole genome shotgun (WGS) entry which is preliminary data.</text>
</comment>
<dbReference type="InterPro" id="IPR039261">
    <property type="entry name" value="FNR_nucleotide-bd"/>
</dbReference>
<dbReference type="GO" id="GO:0046872">
    <property type="term" value="F:metal ion binding"/>
    <property type="evidence" value="ECO:0007669"/>
    <property type="project" value="UniProtKB-KW"/>
</dbReference>
<sequence length="289" mass="31756">MGNDSGRGTIVYRNDLLGYHMSIGLEREDIMCQESYNDKVLAEIVVNEKIADRVYRMVFREKQIAEEARAGQFINVYCKAESRILPRPISICEVDRENGLVTIVYMIVGMGTKEFSELKTGDKVEVLGPLGNGFTLRDCEDNVIVGGGVGAPPLLEVVKRLPGKKRVFLGFRSGAFLVDEFRKYAEVYVATDDGSVGDKGTVVDLMRKVGVKSGNIYSCGPKPMLAAVQDMAEELGINAQISLEERMGCGIGACVGCICKIKADNEVGYTYKKVCKDGPIFDAKEVMFE</sequence>
<comment type="pathway">
    <text evidence="11">Pyrimidine metabolism; UMP biosynthesis via de novo pathway; orotate from (S)-dihydroorotate (NAD(+) route): step 1/1.</text>
</comment>
<dbReference type="Proteomes" id="UP001144256">
    <property type="component" value="Unassembled WGS sequence"/>
</dbReference>
<feature type="binding site" evidence="11 13">
    <location>
        <position position="257"/>
    </location>
    <ligand>
        <name>[2Fe-2S] cluster</name>
        <dbReference type="ChEBI" id="CHEBI:190135"/>
    </ligand>
</feature>
<feature type="binding site" evidence="11 12">
    <location>
        <begin position="111"/>
        <end position="112"/>
    </location>
    <ligand>
        <name>FAD</name>
        <dbReference type="ChEBI" id="CHEBI:57692"/>
    </ligand>
</feature>
<dbReference type="Pfam" id="PF00970">
    <property type="entry name" value="FAD_binding_6"/>
    <property type="match status" value="1"/>
</dbReference>
<comment type="subunit">
    <text evidence="11">Heterotetramer of 2 PyrK and 2 PyrD type B subunits.</text>
</comment>
<dbReference type="InterPro" id="IPR019480">
    <property type="entry name" value="Dihydroorotate_DH_Fe-S-bd"/>
</dbReference>
<dbReference type="GO" id="GO:0009055">
    <property type="term" value="F:electron transfer activity"/>
    <property type="evidence" value="ECO:0007669"/>
    <property type="project" value="UniProtKB-UniRule"/>
</dbReference>
<feature type="domain" description="FAD-binding FR-type" evidence="14">
    <location>
        <begin position="37"/>
        <end position="136"/>
    </location>
</feature>
<keyword evidence="8 11" id="KW-0249">Electron transport</keyword>
<evidence type="ECO:0000256" key="10">
    <source>
        <dbReference type="ARBA" id="ARBA00023014"/>
    </source>
</evidence>
<dbReference type="SUPFAM" id="SSF63380">
    <property type="entry name" value="Riboflavin synthase domain-like"/>
    <property type="match status" value="1"/>
</dbReference>
<comment type="cofactor">
    <cofactor evidence="11 12">
        <name>FAD</name>
        <dbReference type="ChEBI" id="CHEBI:57692"/>
    </cofactor>
    <text evidence="11 12">Binds 1 FAD per subunit.</text>
</comment>
<evidence type="ECO:0000256" key="4">
    <source>
        <dbReference type="ARBA" id="ARBA00022714"/>
    </source>
</evidence>
<dbReference type="CDD" id="cd06218">
    <property type="entry name" value="DHOD_e_trans"/>
    <property type="match status" value="1"/>
</dbReference>
<dbReference type="InterPro" id="IPR023455">
    <property type="entry name" value="Dihydroorotate_DHASE_ETsu"/>
</dbReference>
<dbReference type="HAMAP" id="MF_01211">
    <property type="entry name" value="DHODB_Fe_S_bind"/>
    <property type="match status" value="1"/>
</dbReference>
<dbReference type="GO" id="GO:0051537">
    <property type="term" value="F:2 iron, 2 sulfur cluster binding"/>
    <property type="evidence" value="ECO:0007669"/>
    <property type="project" value="UniProtKB-KW"/>
</dbReference>
<keyword evidence="4 11" id="KW-0001">2Fe-2S</keyword>
<dbReference type="InterPro" id="IPR017938">
    <property type="entry name" value="Riboflavin_synthase-like_b-brl"/>
</dbReference>
<dbReference type="Gene3D" id="3.40.50.80">
    <property type="entry name" value="Nucleotide-binding domain of ferredoxin-NADP reductase (FNR) module"/>
    <property type="match status" value="1"/>
</dbReference>
<dbReference type="Pfam" id="PF10418">
    <property type="entry name" value="DHODB_Fe-S_bind"/>
    <property type="match status" value="1"/>
</dbReference>
<keyword evidence="10 11" id="KW-0411">Iron-sulfur</keyword>
<dbReference type="InterPro" id="IPR050353">
    <property type="entry name" value="PyrK_electron_transfer"/>
</dbReference>
<evidence type="ECO:0000256" key="2">
    <source>
        <dbReference type="ARBA" id="ARBA00022448"/>
    </source>
</evidence>
<keyword evidence="3 11" id="KW-0285">Flavoprotein</keyword>
<dbReference type="PIRSF" id="PIRSF006816">
    <property type="entry name" value="Cyc3_hyd_g"/>
    <property type="match status" value="1"/>
</dbReference>
<dbReference type="InterPro" id="IPR037117">
    <property type="entry name" value="Dihydroorotate_DH_ele_sf"/>
</dbReference>
<dbReference type="GO" id="GO:0050660">
    <property type="term" value="F:flavin adenine dinucleotide binding"/>
    <property type="evidence" value="ECO:0007669"/>
    <property type="project" value="InterPro"/>
</dbReference>
<dbReference type="SUPFAM" id="SSF52343">
    <property type="entry name" value="Ferredoxin reductase-like, C-terminal NADP-linked domain"/>
    <property type="match status" value="1"/>
</dbReference>
<evidence type="ECO:0000256" key="13">
    <source>
        <dbReference type="PIRSR" id="PIRSR006816-2"/>
    </source>
</evidence>
<dbReference type="InterPro" id="IPR017927">
    <property type="entry name" value="FAD-bd_FR_type"/>
</dbReference>
<reference evidence="15" key="1">
    <citation type="submission" date="2022-06" db="EMBL/GenBank/DDBJ databases">
        <title>Vallitalea longa sp. nov., an anaerobic bacterium isolated from marine sediment.</title>
        <authorList>
            <person name="Hirano S."/>
            <person name="Terahara T."/>
            <person name="Mori K."/>
            <person name="Hamada M."/>
            <person name="Matsumoto R."/>
            <person name="Kobayashi T."/>
        </authorList>
    </citation>
    <scope>NUCLEOTIDE SEQUENCE</scope>
    <source>
        <strain evidence="15">SH18-1</strain>
    </source>
</reference>
<gene>
    <name evidence="11 15" type="primary">pyrK</name>
    <name evidence="15" type="ORF">SH1V18_05000</name>
</gene>
<organism evidence="15 16">
    <name type="scientific">Vallitalea longa</name>
    <dbReference type="NCBI Taxonomy" id="2936439"/>
    <lineage>
        <taxon>Bacteria</taxon>
        <taxon>Bacillati</taxon>
        <taxon>Bacillota</taxon>
        <taxon>Clostridia</taxon>
        <taxon>Lachnospirales</taxon>
        <taxon>Vallitaleaceae</taxon>
        <taxon>Vallitalea</taxon>
    </lineage>
</organism>
<evidence type="ECO:0000256" key="5">
    <source>
        <dbReference type="ARBA" id="ARBA00022723"/>
    </source>
</evidence>
<comment type="cofactor">
    <cofactor evidence="11">
        <name>[2Fe-2S] cluster</name>
        <dbReference type="ChEBI" id="CHEBI:190135"/>
    </cofactor>
    <text evidence="11">Binds 1 [2Fe-2S] cluster per subunit.</text>
</comment>
<feature type="binding site" evidence="11 13">
    <location>
        <position position="249"/>
    </location>
    <ligand>
        <name>[2Fe-2S] cluster</name>
        <dbReference type="ChEBI" id="CHEBI:190135"/>
    </ligand>
</feature>
<keyword evidence="5 11" id="KW-0479">Metal-binding</keyword>
<evidence type="ECO:0000313" key="15">
    <source>
        <dbReference type="EMBL" id="GKX28020.1"/>
    </source>
</evidence>
<dbReference type="RefSeq" id="WP_281811899.1">
    <property type="nucleotide sequence ID" value="NZ_BRLB01000001.1"/>
</dbReference>
<proteinExistence type="inferred from homology"/>
<comment type="caution">
    <text evidence="11">Lacks conserved residue(s) required for the propagation of feature annotation.</text>
</comment>
<evidence type="ECO:0000256" key="7">
    <source>
        <dbReference type="ARBA" id="ARBA00022975"/>
    </source>
</evidence>
<feature type="binding site" evidence="11 12">
    <location>
        <begin position="87"/>
        <end position="90"/>
    </location>
    <ligand>
        <name>FAD</name>
        <dbReference type="ChEBI" id="CHEBI:57692"/>
    </ligand>
</feature>
<dbReference type="Gene3D" id="2.40.30.10">
    <property type="entry name" value="Translation factors"/>
    <property type="match status" value="1"/>
</dbReference>
<evidence type="ECO:0000256" key="3">
    <source>
        <dbReference type="ARBA" id="ARBA00022630"/>
    </source>
</evidence>
<comment type="function">
    <text evidence="11">Responsible for channeling the electrons from the oxidation of dihydroorotate from the FMN redox center in the PyrD type B subunit to the ultimate electron acceptor NAD(+).</text>
</comment>
<dbReference type="GO" id="GO:0016491">
    <property type="term" value="F:oxidoreductase activity"/>
    <property type="evidence" value="ECO:0007669"/>
    <property type="project" value="InterPro"/>
</dbReference>
<dbReference type="EMBL" id="BRLB01000001">
    <property type="protein sequence ID" value="GKX28020.1"/>
    <property type="molecule type" value="Genomic_DNA"/>
</dbReference>